<proteinExistence type="predicted"/>
<sequence length="153" mass="17579">MNWIKEIKYFYDWLRDHALSHGAQALWFYLMYRNNACALPTTSGEWLWRVEFTVRVEHLEQALGCDYRSVIRYRKELADAGRLKYQKAVKGRHPGIYTMIPFVKNLGPVTRENLGGGQALVYDYVGGMHDTAVIKNSQNGRIAADETTALSSF</sequence>
<accession>A0A4P9CAF2</accession>
<dbReference type="RefSeq" id="WP_096919131.1">
    <property type="nucleotide sequence ID" value="NZ_CP029487.1"/>
</dbReference>
<organism evidence="1 2">
    <name type="scientific">Eubacterium maltosivorans</name>
    <dbReference type="NCBI Taxonomy" id="2041044"/>
    <lineage>
        <taxon>Bacteria</taxon>
        <taxon>Bacillati</taxon>
        <taxon>Bacillota</taxon>
        <taxon>Clostridia</taxon>
        <taxon>Eubacteriales</taxon>
        <taxon>Eubacteriaceae</taxon>
        <taxon>Eubacterium</taxon>
    </lineage>
</organism>
<dbReference type="Proteomes" id="UP000218387">
    <property type="component" value="Chromosome"/>
</dbReference>
<dbReference type="AlphaFoldDB" id="A0A4P9CAF2"/>
<reference evidence="1 2" key="1">
    <citation type="submission" date="2018-05" db="EMBL/GenBank/DDBJ databases">
        <title>Genome comparison of Eubacterium sp.</title>
        <authorList>
            <person name="Feng Y."/>
            <person name="Sanchez-Andrea I."/>
            <person name="Stams A.J.M."/>
            <person name="De Vos W.M."/>
        </authorList>
    </citation>
    <scope>NUCLEOTIDE SEQUENCE [LARGE SCALE GENOMIC DNA]</scope>
    <source>
        <strain evidence="1 2">YI</strain>
    </source>
</reference>
<protein>
    <submittedName>
        <fullName evidence="1">Uncharacterized protein</fullName>
    </submittedName>
</protein>
<evidence type="ECO:0000313" key="1">
    <source>
        <dbReference type="EMBL" id="QCT72567.1"/>
    </source>
</evidence>
<gene>
    <name evidence="1" type="ORF">CPZ25_014930</name>
</gene>
<evidence type="ECO:0000313" key="2">
    <source>
        <dbReference type="Proteomes" id="UP000218387"/>
    </source>
</evidence>
<name>A0A4P9CAF2_EUBML</name>
<dbReference type="EMBL" id="CP029487">
    <property type="protein sequence ID" value="QCT72567.1"/>
    <property type="molecule type" value="Genomic_DNA"/>
</dbReference>
<keyword evidence="2" id="KW-1185">Reference proteome</keyword>
<dbReference type="KEGG" id="emt:CPZ25_014930"/>